<dbReference type="SUPFAM" id="SSF52833">
    <property type="entry name" value="Thioredoxin-like"/>
    <property type="match status" value="1"/>
</dbReference>
<reference evidence="8 9" key="1">
    <citation type="submission" date="2021-08" db="EMBL/GenBank/DDBJ databases">
        <authorList>
            <person name="Tuo L."/>
        </authorList>
    </citation>
    <scope>NUCLEOTIDE SEQUENCE [LARGE SCALE GENOMIC DNA]</scope>
    <source>
        <strain evidence="8 9">JCM 31229</strain>
    </source>
</reference>
<dbReference type="Gene3D" id="1.10.10.1590">
    <property type="entry name" value="NADH-quinone oxidoreductase subunit E"/>
    <property type="match status" value="1"/>
</dbReference>
<evidence type="ECO:0000256" key="4">
    <source>
        <dbReference type="ARBA" id="ARBA00023004"/>
    </source>
</evidence>
<evidence type="ECO:0000256" key="7">
    <source>
        <dbReference type="SAM" id="MobiDB-lite"/>
    </source>
</evidence>
<dbReference type="Pfam" id="PF01257">
    <property type="entry name" value="2Fe-2S_thioredx"/>
    <property type="match status" value="1"/>
</dbReference>
<dbReference type="GO" id="GO:0016491">
    <property type="term" value="F:oxidoreductase activity"/>
    <property type="evidence" value="ECO:0007669"/>
    <property type="project" value="UniProtKB-KW"/>
</dbReference>
<comment type="caution">
    <text evidence="8">The sequence shown here is derived from an EMBL/GenBank/DDBJ whole genome shotgun (WGS) entry which is preliminary data.</text>
</comment>
<dbReference type="InterPro" id="IPR036249">
    <property type="entry name" value="Thioredoxin-like_sf"/>
</dbReference>
<dbReference type="PIRSF" id="PIRSF000216">
    <property type="entry name" value="NADH_DH_24kDa"/>
    <property type="match status" value="1"/>
</dbReference>
<dbReference type="NCBIfam" id="NF005725">
    <property type="entry name" value="PRK07539.1-5"/>
    <property type="match status" value="1"/>
</dbReference>
<keyword evidence="5" id="KW-0411">Iron-sulfur</keyword>
<dbReference type="Gene3D" id="3.40.30.10">
    <property type="entry name" value="Glutaredoxin"/>
    <property type="match status" value="1"/>
</dbReference>
<comment type="cofactor">
    <cofactor evidence="6">
        <name>[2Fe-2S] cluster</name>
        <dbReference type="ChEBI" id="CHEBI:190135"/>
    </cofactor>
</comment>
<evidence type="ECO:0000256" key="3">
    <source>
        <dbReference type="ARBA" id="ARBA00022723"/>
    </source>
</evidence>
<dbReference type="CDD" id="cd03064">
    <property type="entry name" value="TRX_Fd_NuoE"/>
    <property type="match status" value="1"/>
</dbReference>
<dbReference type="EMBL" id="JAINVV010000004">
    <property type="protein sequence ID" value="MBY8822946.1"/>
    <property type="molecule type" value="Genomic_DNA"/>
</dbReference>
<evidence type="ECO:0000313" key="8">
    <source>
        <dbReference type="EMBL" id="MBY8822946.1"/>
    </source>
</evidence>
<keyword evidence="9" id="KW-1185">Reference proteome</keyword>
<feature type="region of interest" description="Disordered" evidence="7">
    <location>
        <begin position="184"/>
        <end position="222"/>
    </location>
</feature>
<accession>A0ABS7PP10</accession>
<dbReference type="InterPro" id="IPR002023">
    <property type="entry name" value="NuoE-like"/>
</dbReference>
<dbReference type="PANTHER" id="PTHR10371:SF3">
    <property type="entry name" value="NADH DEHYDROGENASE [UBIQUINONE] FLAVOPROTEIN 2, MITOCHONDRIAL"/>
    <property type="match status" value="1"/>
</dbReference>
<dbReference type="EC" id="1.6.5.11" evidence="8"/>
<sequence>MADAPQIPDEAETRARWGAFAWTAENAETAKEVIGRYPAGRQASAVMPLLDLAQRQVGTETNTQGWLPIPVIEYVARLLDMPFMRAYEVATFYTMYNLAPVGRYHVQVCGTTPCMLRGSDDVMAACKNHGLQKGKTTPDGLFTLTEVECLGACANAPMVQINDDNYEDLDFDSMSRILAALANGETPKPGPQIERQTSCPEGGPTTLKEMVSANHDYRGQWK</sequence>
<dbReference type="Proteomes" id="UP000706039">
    <property type="component" value="Unassembled WGS sequence"/>
</dbReference>
<proteinExistence type="inferred from homology"/>
<dbReference type="PANTHER" id="PTHR10371">
    <property type="entry name" value="NADH DEHYDROGENASE UBIQUINONE FLAVOPROTEIN 2, MITOCHONDRIAL"/>
    <property type="match status" value="1"/>
</dbReference>
<keyword evidence="4" id="KW-0408">Iron</keyword>
<dbReference type="NCBIfam" id="TIGR01958">
    <property type="entry name" value="nuoE_fam"/>
    <property type="match status" value="1"/>
</dbReference>
<organism evidence="8 9">
    <name type="scientific">Sphingomonas colocasiae</name>
    <dbReference type="NCBI Taxonomy" id="1848973"/>
    <lineage>
        <taxon>Bacteria</taxon>
        <taxon>Pseudomonadati</taxon>
        <taxon>Pseudomonadota</taxon>
        <taxon>Alphaproteobacteria</taxon>
        <taxon>Sphingomonadales</taxon>
        <taxon>Sphingomonadaceae</taxon>
        <taxon>Sphingomonas</taxon>
    </lineage>
</organism>
<evidence type="ECO:0000256" key="6">
    <source>
        <dbReference type="ARBA" id="ARBA00034078"/>
    </source>
</evidence>
<evidence type="ECO:0000256" key="5">
    <source>
        <dbReference type="ARBA" id="ARBA00023014"/>
    </source>
</evidence>
<comment type="similarity">
    <text evidence="1">Belongs to the complex I 24 kDa subunit family.</text>
</comment>
<dbReference type="PROSITE" id="PS01099">
    <property type="entry name" value="COMPLEX1_24K"/>
    <property type="match status" value="1"/>
</dbReference>
<keyword evidence="8" id="KW-0560">Oxidoreductase</keyword>
<gene>
    <name evidence="8" type="primary">nuoE</name>
    <name evidence="8" type="ORF">K7G82_11620</name>
</gene>
<evidence type="ECO:0000256" key="2">
    <source>
        <dbReference type="ARBA" id="ARBA00022714"/>
    </source>
</evidence>
<evidence type="ECO:0000256" key="1">
    <source>
        <dbReference type="ARBA" id="ARBA00010643"/>
    </source>
</evidence>
<dbReference type="InterPro" id="IPR042128">
    <property type="entry name" value="NuoE_dom"/>
</dbReference>
<evidence type="ECO:0000313" key="9">
    <source>
        <dbReference type="Proteomes" id="UP000706039"/>
    </source>
</evidence>
<dbReference type="InterPro" id="IPR041921">
    <property type="entry name" value="NuoE_N"/>
</dbReference>
<name>A0ABS7PP10_9SPHN</name>
<protein>
    <submittedName>
        <fullName evidence="8">NADH-quinone oxidoreductase subunit NuoE</fullName>
        <ecNumber evidence="8">1.6.5.11</ecNumber>
    </submittedName>
</protein>
<dbReference type="RefSeq" id="WP_222989986.1">
    <property type="nucleotide sequence ID" value="NZ_JAINVV010000004.1"/>
</dbReference>
<keyword evidence="3" id="KW-0479">Metal-binding</keyword>
<keyword evidence="2" id="KW-0001">2Fe-2S</keyword>